<sequence length="221" mass="23755">MSKRAYGQFCGVAKGLTIIGERWALLIVRDLLVGPRRYTDLRKGLPAIPTNVLSSRLKELEGDGVIRRRAMAHPDRAVVYELTEYGRELEDVVIHLGRWGSQSLTTPADGEVVTTDSLIMALRTTFRAEEATGVHLGFQVNVGDITIHARVDGADLLVAVGELAGADLVVDTGPQIRAIMAGELSPARAVADGDVRLTGDAALLDVFARIFAIRAKENAGS</sequence>
<organism evidence="5 6">
    <name type="scientific">Winogradskya consettensis</name>
    <dbReference type="NCBI Taxonomy" id="113560"/>
    <lineage>
        <taxon>Bacteria</taxon>
        <taxon>Bacillati</taxon>
        <taxon>Actinomycetota</taxon>
        <taxon>Actinomycetes</taxon>
        <taxon>Micromonosporales</taxon>
        <taxon>Micromonosporaceae</taxon>
        <taxon>Winogradskya</taxon>
    </lineage>
</organism>
<dbReference type="Proteomes" id="UP000680865">
    <property type="component" value="Unassembled WGS sequence"/>
</dbReference>
<dbReference type="Gene3D" id="3.30.1050.10">
    <property type="entry name" value="SCP2 sterol-binding domain"/>
    <property type="match status" value="1"/>
</dbReference>
<evidence type="ECO:0000313" key="6">
    <source>
        <dbReference type="Proteomes" id="UP000680865"/>
    </source>
</evidence>
<evidence type="ECO:0000259" key="4">
    <source>
        <dbReference type="PROSITE" id="PS51118"/>
    </source>
</evidence>
<keyword evidence="3" id="KW-0804">Transcription</keyword>
<dbReference type="Pfam" id="PF01638">
    <property type="entry name" value="HxlR"/>
    <property type="match status" value="1"/>
</dbReference>
<gene>
    <name evidence="5" type="ORF">Aco04nite_96100</name>
</gene>
<reference evidence="5" key="1">
    <citation type="submission" date="2021-03" db="EMBL/GenBank/DDBJ databases">
        <title>Whole genome shotgun sequence of Actinoplanes consettensis NBRC 14913.</title>
        <authorList>
            <person name="Komaki H."/>
            <person name="Tamura T."/>
        </authorList>
    </citation>
    <scope>NUCLEOTIDE SEQUENCE</scope>
    <source>
        <strain evidence="5">NBRC 14913</strain>
    </source>
</reference>
<dbReference type="PANTHER" id="PTHR33204:SF18">
    <property type="entry name" value="TRANSCRIPTIONAL REGULATORY PROTEIN"/>
    <property type="match status" value="1"/>
</dbReference>
<dbReference type="SUPFAM" id="SSF46785">
    <property type="entry name" value="Winged helix' DNA-binding domain"/>
    <property type="match status" value="1"/>
</dbReference>
<dbReference type="InterPro" id="IPR036390">
    <property type="entry name" value="WH_DNA-bd_sf"/>
</dbReference>
<evidence type="ECO:0000256" key="1">
    <source>
        <dbReference type="ARBA" id="ARBA00023015"/>
    </source>
</evidence>
<name>A0A919T3R1_9ACTN</name>
<dbReference type="PROSITE" id="PS51118">
    <property type="entry name" value="HTH_HXLR"/>
    <property type="match status" value="1"/>
</dbReference>
<dbReference type="InterPro" id="IPR002577">
    <property type="entry name" value="HTH_HxlR"/>
</dbReference>
<protein>
    <submittedName>
        <fullName evidence="5">HxlR family transcriptional regulator</fullName>
    </submittedName>
</protein>
<keyword evidence="6" id="KW-1185">Reference proteome</keyword>
<keyword evidence="1" id="KW-0805">Transcription regulation</keyword>
<evidence type="ECO:0000256" key="2">
    <source>
        <dbReference type="ARBA" id="ARBA00023125"/>
    </source>
</evidence>
<keyword evidence="2" id="KW-0238">DNA-binding</keyword>
<evidence type="ECO:0000256" key="3">
    <source>
        <dbReference type="ARBA" id="ARBA00023163"/>
    </source>
</evidence>
<dbReference type="InterPro" id="IPR036388">
    <property type="entry name" value="WH-like_DNA-bd_sf"/>
</dbReference>
<dbReference type="PANTHER" id="PTHR33204">
    <property type="entry name" value="TRANSCRIPTIONAL REGULATOR, MARR FAMILY"/>
    <property type="match status" value="1"/>
</dbReference>
<dbReference type="SUPFAM" id="SSF55718">
    <property type="entry name" value="SCP-like"/>
    <property type="match status" value="1"/>
</dbReference>
<dbReference type="AlphaFoldDB" id="A0A919T3R1"/>
<feature type="domain" description="HTH hxlR-type" evidence="4">
    <location>
        <begin position="10"/>
        <end position="108"/>
    </location>
</feature>
<accession>A0A919T3R1</accession>
<evidence type="ECO:0000313" key="5">
    <source>
        <dbReference type="EMBL" id="GIM85399.1"/>
    </source>
</evidence>
<comment type="caution">
    <text evidence="5">The sequence shown here is derived from an EMBL/GenBank/DDBJ whole genome shotgun (WGS) entry which is preliminary data.</text>
</comment>
<dbReference type="InterPro" id="IPR036527">
    <property type="entry name" value="SCP2_sterol-bd_dom_sf"/>
</dbReference>
<dbReference type="RefSeq" id="WP_213003838.1">
    <property type="nucleotide sequence ID" value="NZ_BAAATW010000002.1"/>
</dbReference>
<dbReference type="EMBL" id="BOQP01000085">
    <property type="protein sequence ID" value="GIM85399.1"/>
    <property type="molecule type" value="Genomic_DNA"/>
</dbReference>
<dbReference type="GO" id="GO:0003677">
    <property type="term" value="F:DNA binding"/>
    <property type="evidence" value="ECO:0007669"/>
    <property type="project" value="UniProtKB-KW"/>
</dbReference>
<proteinExistence type="predicted"/>
<dbReference type="Gene3D" id="1.10.10.10">
    <property type="entry name" value="Winged helix-like DNA-binding domain superfamily/Winged helix DNA-binding domain"/>
    <property type="match status" value="1"/>
</dbReference>